<gene>
    <name evidence="2" type="ORF">NQ317_009661</name>
</gene>
<name>A0ABQ9JKN2_9CUCU</name>
<dbReference type="InterPro" id="IPR038832">
    <property type="entry name" value="CDCA3"/>
</dbReference>
<reference evidence="2" key="1">
    <citation type="journal article" date="2023" name="Insect Mol. Biol.">
        <title>Genome sequencing provides insights into the evolution of gene families encoding plant cell wall-degrading enzymes in longhorned beetles.</title>
        <authorList>
            <person name="Shin N.R."/>
            <person name="Okamura Y."/>
            <person name="Kirsch R."/>
            <person name="Pauchet Y."/>
        </authorList>
    </citation>
    <scope>NUCLEOTIDE SEQUENCE</scope>
    <source>
        <strain evidence="2">MMC_N1</strain>
    </source>
</reference>
<evidence type="ECO:0000313" key="3">
    <source>
        <dbReference type="Proteomes" id="UP001162164"/>
    </source>
</evidence>
<feature type="region of interest" description="Disordered" evidence="1">
    <location>
        <begin position="134"/>
        <end position="158"/>
    </location>
</feature>
<keyword evidence="3" id="KW-1185">Reference proteome</keyword>
<dbReference type="EMBL" id="JAPWTJ010000466">
    <property type="protein sequence ID" value="KAJ8978173.1"/>
    <property type="molecule type" value="Genomic_DNA"/>
</dbReference>
<dbReference type="Proteomes" id="UP001162164">
    <property type="component" value="Unassembled WGS sequence"/>
</dbReference>
<feature type="compositionally biased region" description="Basic and acidic residues" evidence="1">
    <location>
        <begin position="442"/>
        <end position="455"/>
    </location>
</feature>
<organism evidence="2 3">
    <name type="scientific">Molorchus minor</name>
    <dbReference type="NCBI Taxonomy" id="1323400"/>
    <lineage>
        <taxon>Eukaryota</taxon>
        <taxon>Metazoa</taxon>
        <taxon>Ecdysozoa</taxon>
        <taxon>Arthropoda</taxon>
        <taxon>Hexapoda</taxon>
        <taxon>Insecta</taxon>
        <taxon>Pterygota</taxon>
        <taxon>Neoptera</taxon>
        <taxon>Endopterygota</taxon>
        <taxon>Coleoptera</taxon>
        <taxon>Polyphaga</taxon>
        <taxon>Cucujiformia</taxon>
        <taxon>Chrysomeloidea</taxon>
        <taxon>Cerambycidae</taxon>
        <taxon>Lamiinae</taxon>
        <taxon>Monochamini</taxon>
        <taxon>Molorchus</taxon>
    </lineage>
</organism>
<proteinExistence type="predicted"/>
<dbReference type="PANTHER" id="PTHR34756:SF1">
    <property type="entry name" value="CELL DIVISION CYCLE-ASSOCIATED PROTEIN 3"/>
    <property type="match status" value="1"/>
</dbReference>
<dbReference type="PANTHER" id="PTHR34756">
    <property type="entry name" value="CELL DIVISION CYCLE-ASSOCIATED PROTEIN 3"/>
    <property type="match status" value="1"/>
</dbReference>
<feature type="compositionally biased region" description="Polar residues" evidence="1">
    <location>
        <begin position="493"/>
        <end position="502"/>
    </location>
</feature>
<comment type="caution">
    <text evidence="2">The sequence shown here is derived from an EMBL/GenBank/DDBJ whole genome shotgun (WGS) entry which is preliminary data.</text>
</comment>
<evidence type="ECO:0000313" key="2">
    <source>
        <dbReference type="EMBL" id="KAJ8978173.1"/>
    </source>
</evidence>
<sequence>MGSSGSKNAKITEQTAVEAVCVENVIPTTPILSPEPRKKLGELDPRSPSTYLSRTPLEVLYQVAGKLSDLKEVEYVLETPEKCKTVVLGIDPRSPTAEFKRTPIVINADESEMPKKIYNRNLDRVRQFSVITPKSTKEKPSTANIIPPKLLESSPINPRPEINKRKSLIGLLETNIDFTETDLDTVIQEKFKTNEKSAPTVEDDCTDVSSNENTGSCLTNEPIKLGKDACGSTQSIGNDLCSITRDDQVQVNVNAAVIEGSKVEQLVVAELQQIKMANDELVIRQIVEEICDIIDKDQKYTACNASLENLEIIKQTDIVESQAMVAPKRDQLLEISDIDAEELKIPVEIKSAPATPTKKNVKKQKSIPILSPINKQTKSAPVSPPMVNLTADVNELDKKLTNLIYEDEDMIVCPRIVRLKDENNRSPLKSYNMCESDKRKSVQKLKVSDKPRKSEYAVSRIPVFKEKRNKGQCENTPPRNMEKRKVKSKKPQWDNTDNTLMI</sequence>
<feature type="region of interest" description="Disordered" evidence="1">
    <location>
        <begin position="442"/>
        <end position="461"/>
    </location>
</feature>
<evidence type="ECO:0000256" key="1">
    <source>
        <dbReference type="SAM" id="MobiDB-lite"/>
    </source>
</evidence>
<accession>A0ABQ9JKN2</accession>
<protein>
    <submittedName>
        <fullName evidence="2">Uncharacterized protein</fullName>
    </submittedName>
</protein>
<feature type="region of interest" description="Disordered" evidence="1">
    <location>
        <begin position="466"/>
        <end position="502"/>
    </location>
</feature>